<dbReference type="OrthoDB" id="4206817at2"/>
<dbReference type="EMBL" id="SUMB01000003">
    <property type="protein sequence ID" value="TJZ55595.1"/>
    <property type="molecule type" value="Genomic_DNA"/>
</dbReference>
<protein>
    <submittedName>
        <fullName evidence="2">Uncharacterized protein</fullName>
    </submittedName>
</protein>
<sequence length="198" mass="22018">MARVSIRNFRQEAFSAAVRQVAREYRERKEAEAREAEAREQAEAAATLRKSAEAREEAARESVEASDTDGFRSQWAHGLCAREDRLAARIAEDGGVAEFPGLFDLDGNLVPARRVQGQYGWSWELLRQGRRAGWFNESKAKNAETRRRNNAAKGFYVGTVRAPAEATMQESEGRTVAVVAERTDGGWSPDVEIVDSGQ</sequence>
<proteinExistence type="predicted"/>
<comment type="caution">
    <text evidence="2">The sequence shown here is derived from an EMBL/GenBank/DDBJ whole genome shotgun (WGS) entry which is preliminary data.</text>
</comment>
<evidence type="ECO:0000313" key="3">
    <source>
        <dbReference type="Proteomes" id="UP000308697"/>
    </source>
</evidence>
<evidence type="ECO:0000313" key="2">
    <source>
        <dbReference type="EMBL" id="TJZ55595.1"/>
    </source>
</evidence>
<evidence type="ECO:0000256" key="1">
    <source>
        <dbReference type="SAM" id="MobiDB-lite"/>
    </source>
</evidence>
<feature type="compositionally biased region" description="Basic and acidic residues" evidence="1">
    <location>
        <begin position="29"/>
        <end position="42"/>
    </location>
</feature>
<keyword evidence="3" id="KW-1185">Reference proteome</keyword>
<name>A0A4U0NMI4_9ACTN</name>
<accession>A0A4U0NMI4</accession>
<feature type="compositionally biased region" description="Basic and acidic residues" evidence="1">
    <location>
        <begin position="50"/>
        <end position="63"/>
    </location>
</feature>
<organism evidence="2 3">
    <name type="scientific">Streptomyces piniterrae</name>
    <dbReference type="NCBI Taxonomy" id="2571125"/>
    <lineage>
        <taxon>Bacteria</taxon>
        <taxon>Bacillati</taxon>
        <taxon>Actinomycetota</taxon>
        <taxon>Actinomycetes</taxon>
        <taxon>Kitasatosporales</taxon>
        <taxon>Streptomycetaceae</taxon>
        <taxon>Streptomyces</taxon>
    </lineage>
</organism>
<dbReference type="Proteomes" id="UP000308697">
    <property type="component" value="Unassembled WGS sequence"/>
</dbReference>
<feature type="region of interest" description="Disordered" evidence="1">
    <location>
        <begin position="29"/>
        <end position="67"/>
    </location>
</feature>
<reference evidence="2 3" key="1">
    <citation type="submission" date="2019-04" db="EMBL/GenBank/DDBJ databases">
        <title>Streptomyces piniterrae sp. nov., a heliquinomycin-producing actinomycete isolated from rhizosphere soil of Pinus yunnanensis.</title>
        <authorList>
            <person name="Zhuang X."/>
            <person name="Zhao J."/>
        </authorList>
    </citation>
    <scope>NUCLEOTIDE SEQUENCE [LARGE SCALE GENOMIC DNA]</scope>
    <source>
        <strain evidence="3">jys28</strain>
    </source>
</reference>
<gene>
    <name evidence="2" type="ORF">FCH28_09650</name>
</gene>
<dbReference type="AlphaFoldDB" id="A0A4U0NMI4"/>
<dbReference type="RefSeq" id="WP_136739361.1">
    <property type="nucleotide sequence ID" value="NZ_SUMB01000003.1"/>
</dbReference>